<dbReference type="InterPro" id="IPR020846">
    <property type="entry name" value="MFS_dom"/>
</dbReference>
<sequence length="573" mass="63302">MDTNLPSETPGSGKCNMRHEGSPEPTEMRSITIEIVEPAQSGAVDKDEATAEPAILSNSTHGKNAIPSPQAYPHRSPEPPALDKALTPSERVAIQFPSSPSNPLNWPTRRRMMITLCLALTGLMSTGGSSIGVPGLHAAMEEFGITNEKIGTLIPGAYVLGLGTGPFIFAPISELYGRQPAYYISQVLLCIFTLGTGFSNHMATLIILRFFCGMFGSVAPSLGVATCADLFIPQERGKPMSLYGFGPIAGPVIGNMVGYWLLFFGWRWAYYFMTIVVTLNTILMITVMRETYAPVIQKIMVYHLKSPEFKRSRQRSFPSTILPDLTWMKHIISKDEARAVYAKAFSRPPRLLLTNPVAFAFAMYYAYVYAVIYVFIVNLPLLFGQPPFSHPPLFSFSWPQATLPLAYIPIGMGFFTAVGLAARYQDKIYKYFSKRNGDKGQPEYRLILTQTGMCVMPIGLFIFGWTAHSQHHWMGPFVGQYVIGLGLVLAFNTLQNFFVDAFYPYSAAAIAGATATRSIVACILPLFTSEMWVKLGWGWGGTLLAMVAILGVPCPLIMFICGKRLRERYAFHG</sequence>
<comment type="similarity">
    <text evidence="7">Belongs to the major facilitator superfamily. DHA1 family. Polyamines/proton antiporter (TC 2.A.1.2.16) subfamily.</text>
</comment>
<dbReference type="InterPro" id="IPR011701">
    <property type="entry name" value="MFS"/>
</dbReference>
<evidence type="ECO:0000256" key="2">
    <source>
        <dbReference type="ARBA" id="ARBA00022448"/>
    </source>
</evidence>
<feature type="transmembrane region" description="Helical" evidence="9">
    <location>
        <begin position="357"/>
        <end position="383"/>
    </location>
</feature>
<evidence type="ECO:0000256" key="4">
    <source>
        <dbReference type="ARBA" id="ARBA00022692"/>
    </source>
</evidence>
<evidence type="ECO:0000256" key="5">
    <source>
        <dbReference type="ARBA" id="ARBA00022989"/>
    </source>
</evidence>
<dbReference type="Gene3D" id="1.20.1250.20">
    <property type="entry name" value="MFS general substrate transporter like domains"/>
    <property type="match status" value="1"/>
</dbReference>
<dbReference type="GO" id="GO:0022857">
    <property type="term" value="F:transmembrane transporter activity"/>
    <property type="evidence" value="ECO:0007669"/>
    <property type="project" value="InterPro"/>
</dbReference>
<feature type="transmembrane region" description="Helical" evidence="9">
    <location>
        <begin position="181"/>
        <end position="200"/>
    </location>
</feature>
<feature type="region of interest" description="Disordered" evidence="8">
    <location>
        <begin position="41"/>
        <end position="83"/>
    </location>
</feature>
<keyword evidence="5 9" id="KW-1133">Transmembrane helix</keyword>
<dbReference type="GO" id="GO:0005886">
    <property type="term" value="C:plasma membrane"/>
    <property type="evidence" value="ECO:0007669"/>
    <property type="project" value="UniProtKB-SubCell"/>
</dbReference>
<feature type="transmembrane region" description="Helical" evidence="9">
    <location>
        <begin position="268"/>
        <end position="288"/>
    </location>
</feature>
<feature type="region of interest" description="Disordered" evidence="8">
    <location>
        <begin position="1"/>
        <end position="26"/>
    </location>
</feature>
<feature type="transmembrane region" description="Helical" evidence="9">
    <location>
        <begin position="539"/>
        <end position="561"/>
    </location>
</feature>
<dbReference type="STRING" id="1296120.A0A1B9GH19"/>
<evidence type="ECO:0000313" key="12">
    <source>
        <dbReference type="Proteomes" id="UP000092666"/>
    </source>
</evidence>
<proteinExistence type="inferred from homology"/>
<dbReference type="SUPFAM" id="SSF103473">
    <property type="entry name" value="MFS general substrate transporter"/>
    <property type="match status" value="1"/>
</dbReference>
<dbReference type="PROSITE" id="PS50850">
    <property type="entry name" value="MFS"/>
    <property type="match status" value="1"/>
</dbReference>
<feature type="transmembrane region" description="Helical" evidence="9">
    <location>
        <begin position="113"/>
        <end position="138"/>
    </location>
</feature>
<dbReference type="InterPro" id="IPR036259">
    <property type="entry name" value="MFS_trans_sf"/>
</dbReference>
<evidence type="ECO:0000256" key="1">
    <source>
        <dbReference type="ARBA" id="ARBA00004651"/>
    </source>
</evidence>
<keyword evidence="4 9" id="KW-0812">Transmembrane</keyword>
<reference evidence="11 12" key="1">
    <citation type="submission" date="2013-07" db="EMBL/GenBank/DDBJ databases">
        <title>The Genome Sequence of Cryptococcus heveanensis BCC8398.</title>
        <authorList>
            <consortium name="The Broad Institute Genome Sequencing Platform"/>
            <person name="Cuomo C."/>
            <person name="Litvintseva A."/>
            <person name="Chen Y."/>
            <person name="Heitman J."/>
            <person name="Sun S."/>
            <person name="Springer D."/>
            <person name="Dromer F."/>
            <person name="Young S.K."/>
            <person name="Zeng Q."/>
            <person name="Gargeya S."/>
            <person name="Fitzgerald M."/>
            <person name="Abouelleil A."/>
            <person name="Alvarado L."/>
            <person name="Berlin A.M."/>
            <person name="Chapman S.B."/>
            <person name="Dewar J."/>
            <person name="Goldberg J."/>
            <person name="Griggs A."/>
            <person name="Gujja S."/>
            <person name="Hansen M."/>
            <person name="Howarth C."/>
            <person name="Imamovic A."/>
            <person name="Larimer J."/>
            <person name="McCowan C."/>
            <person name="Murphy C."/>
            <person name="Pearson M."/>
            <person name="Priest M."/>
            <person name="Roberts A."/>
            <person name="Saif S."/>
            <person name="Shea T."/>
            <person name="Sykes S."/>
            <person name="Wortman J."/>
            <person name="Nusbaum C."/>
            <person name="Birren B."/>
        </authorList>
    </citation>
    <scope>NUCLEOTIDE SEQUENCE [LARGE SCALE GENOMIC DNA]</scope>
    <source>
        <strain evidence="11 12">BCC8398</strain>
    </source>
</reference>
<organism evidence="11 12">
    <name type="scientific">Kwoniella heveanensis BCC8398</name>
    <dbReference type="NCBI Taxonomy" id="1296120"/>
    <lineage>
        <taxon>Eukaryota</taxon>
        <taxon>Fungi</taxon>
        <taxon>Dikarya</taxon>
        <taxon>Basidiomycota</taxon>
        <taxon>Agaricomycotina</taxon>
        <taxon>Tremellomycetes</taxon>
        <taxon>Tremellales</taxon>
        <taxon>Cryptococcaceae</taxon>
        <taxon>Kwoniella</taxon>
    </lineage>
</organism>
<protein>
    <recommendedName>
        <fullName evidence="10">Major facilitator superfamily (MFS) profile domain-containing protein</fullName>
    </recommendedName>
</protein>
<dbReference type="PANTHER" id="PTHR23502:SF186">
    <property type="entry name" value="MAJOR FACILITATOR SUPERFAMILY (MFS) PROFILE DOMAIN-CONTAINING PROTEIN"/>
    <property type="match status" value="1"/>
</dbReference>
<evidence type="ECO:0000313" key="11">
    <source>
        <dbReference type="EMBL" id="OCF30330.1"/>
    </source>
</evidence>
<keyword evidence="6 9" id="KW-0472">Membrane</keyword>
<evidence type="ECO:0000256" key="8">
    <source>
        <dbReference type="SAM" id="MobiDB-lite"/>
    </source>
</evidence>
<feature type="transmembrane region" description="Helical" evidence="9">
    <location>
        <begin position="242"/>
        <end position="262"/>
    </location>
</feature>
<evidence type="ECO:0000259" key="10">
    <source>
        <dbReference type="PROSITE" id="PS50850"/>
    </source>
</evidence>
<evidence type="ECO:0000256" key="7">
    <source>
        <dbReference type="ARBA" id="ARBA00038459"/>
    </source>
</evidence>
<keyword evidence="3" id="KW-1003">Cell membrane</keyword>
<dbReference type="EMBL" id="KV700156">
    <property type="protein sequence ID" value="OCF30330.1"/>
    <property type="molecule type" value="Genomic_DNA"/>
</dbReference>
<dbReference type="AlphaFoldDB" id="A0A1B9GH19"/>
<reference evidence="12" key="2">
    <citation type="submission" date="2013-12" db="EMBL/GenBank/DDBJ databases">
        <title>Evolution of pathogenesis and genome organization in the Tremellales.</title>
        <authorList>
            <person name="Cuomo C."/>
            <person name="Litvintseva A."/>
            <person name="Heitman J."/>
            <person name="Chen Y."/>
            <person name="Sun S."/>
            <person name="Springer D."/>
            <person name="Dromer F."/>
            <person name="Young S."/>
            <person name="Zeng Q."/>
            <person name="Chapman S."/>
            <person name="Gujja S."/>
            <person name="Saif S."/>
            <person name="Birren B."/>
        </authorList>
    </citation>
    <scope>NUCLEOTIDE SEQUENCE [LARGE SCALE GENOMIC DNA]</scope>
    <source>
        <strain evidence="12">BCC8398</strain>
    </source>
</reference>
<feature type="compositionally biased region" description="Polar residues" evidence="8">
    <location>
        <begin position="1"/>
        <end position="10"/>
    </location>
</feature>
<evidence type="ECO:0000256" key="3">
    <source>
        <dbReference type="ARBA" id="ARBA00022475"/>
    </source>
</evidence>
<accession>A0A1B9GH19</accession>
<dbReference type="PANTHER" id="PTHR23502">
    <property type="entry name" value="MAJOR FACILITATOR SUPERFAMILY"/>
    <property type="match status" value="1"/>
</dbReference>
<feature type="transmembrane region" description="Helical" evidence="9">
    <location>
        <begin position="150"/>
        <end position="169"/>
    </location>
</feature>
<feature type="transmembrane region" description="Helical" evidence="9">
    <location>
        <begin position="444"/>
        <end position="467"/>
    </location>
</feature>
<feature type="transmembrane region" description="Helical" evidence="9">
    <location>
        <begin position="473"/>
        <end position="491"/>
    </location>
</feature>
<dbReference type="Pfam" id="PF07690">
    <property type="entry name" value="MFS_1"/>
    <property type="match status" value="1"/>
</dbReference>
<feature type="transmembrane region" description="Helical" evidence="9">
    <location>
        <begin position="206"/>
        <end position="230"/>
    </location>
</feature>
<name>A0A1B9GH19_9TREE</name>
<evidence type="ECO:0000256" key="6">
    <source>
        <dbReference type="ARBA" id="ARBA00023136"/>
    </source>
</evidence>
<dbReference type="Proteomes" id="UP000092666">
    <property type="component" value="Unassembled WGS sequence"/>
</dbReference>
<dbReference type="OrthoDB" id="6770063at2759"/>
<keyword evidence="12" id="KW-1185">Reference proteome</keyword>
<feature type="transmembrane region" description="Helical" evidence="9">
    <location>
        <begin position="503"/>
        <end position="527"/>
    </location>
</feature>
<keyword evidence="2" id="KW-0813">Transport</keyword>
<comment type="subcellular location">
    <subcellularLocation>
        <location evidence="1">Cell membrane</location>
        <topology evidence="1">Multi-pass membrane protein</topology>
    </subcellularLocation>
</comment>
<gene>
    <name evidence="11" type="ORF">I316_08034</name>
</gene>
<feature type="domain" description="Major facilitator superfamily (MFS) profile" evidence="10">
    <location>
        <begin position="114"/>
        <end position="566"/>
    </location>
</feature>
<evidence type="ECO:0000256" key="9">
    <source>
        <dbReference type="SAM" id="Phobius"/>
    </source>
</evidence>
<feature type="transmembrane region" description="Helical" evidence="9">
    <location>
        <begin position="403"/>
        <end position="424"/>
    </location>
</feature>